<evidence type="ECO:0000259" key="15">
    <source>
        <dbReference type="Pfam" id="PF22528"/>
    </source>
</evidence>
<dbReference type="STRING" id="158441.A0A226DYX2"/>
<keyword evidence="7 14" id="KW-0808">Transferase</keyword>
<dbReference type="InterPro" id="IPR025799">
    <property type="entry name" value="Arg_MeTrfase"/>
</dbReference>
<dbReference type="PANTHER" id="PTHR11006:SF10">
    <property type="entry name" value="HISTONE-ARGININE METHYLTRANSFERASE CARMER-RELATED"/>
    <property type="match status" value="1"/>
</dbReference>
<dbReference type="GO" id="GO:0005737">
    <property type="term" value="C:cytoplasm"/>
    <property type="evidence" value="ECO:0007669"/>
    <property type="project" value="UniProtKB-SubCell"/>
</dbReference>
<dbReference type="Pfam" id="PF22528">
    <property type="entry name" value="PRMT_C"/>
    <property type="match status" value="1"/>
</dbReference>
<feature type="domain" description="Protein arginine N-methyltransferase" evidence="15">
    <location>
        <begin position="275"/>
        <end position="442"/>
    </location>
</feature>
<evidence type="ECO:0000256" key="3">
    <source>
        <dbReference type="ARBA" id="ARBA00011925"/>
    </source>
</evidence>
<evidence type="ECO:0000256" key="11">
    <source>
        <dbReference type="ARBA" id="ARBA00023163"/>
    </source>
</evidence>
<evidence type="ECO:0000256" key="6">
    <source>
        <dbReference type="ARBA" id="ARBA00022603"/>
    </source>
</evidence>
<dbReference type="FunFam" id="2.70.160.11:FF:000002">
    <property type="entry name" value="Probable histone-arginine methyltransferase CARM1"/>
    <property type="match status" value="1"/>
</dbReference>
<evidence type="ECO:0000256" key="10">
    <source>
        <dbReference type="ARBA" id="ARBA00023015"/>
    </source>
</evidence>
<keyword evidence="8 14" id="KW-0949">S-adenosyl-L-methionine</keyword>
<evidence type="ECO:0000256" key="5">
    <source>
        <dbReference type="ARBA" id="ARBA00022490"/>
    </source>
</evidence>
<evidence type="ECO:0000256" key="12">
    <source>
        <dbReference type="ARBA" id="ARBA00023242"/>
    </source>
</evidence>
<comment type="caution">
    <text evidence="16">The sequence shown here is derived from an EMBL/GenBank/DDBJ whole genome shotgun (WGS) entry which is preliminary data.</text>
</comment>
<reference evidence="16 17" key="1">
    <citation type="submission" date="2015-12" db="EMBL/GenBank/DDBJ databases">
        <title>The genome of Folsomia candida.</title>
        <authorList>
            <person name="Faddeeva A."/>
            <person name="Derks M.F."/>
            <person name="Anvar Y."/>
            <person name="Smit S."/>
            <person name="Van Straalen N."/>
            <person name="Roelofs D."/>
        </authorList>
    </citation>
    <scope>NUCLEOTIDE SEQUENCE [LARGE SCALE GENOMIC DNA]</scope>
    <source>
        <strain evidence="16 17">VU population</strain>
        <tissue evidence="16">Whole body</tissue>
    </source>
</reference>
<dbReference type="Proteomes" id="UP000198287">
    <property type="component" value="Unassembled WGS sequence"/>
</dbReference>
<dbReference type="SUPFAM" id="SSF53335">
    <property type="entry name" value="S-adenosyl-L-methionine-dependent methyltransferases"/>
    <property type="match status" value="1"/>
</dbReference>
<dbReference type="EMBL" id="LNIX01000009">
    <property type="protein sequence ID" value="OXA50483.1"/>
    <property type="molecule type" value="Genomic_DNA"/>
</dbReference>
<evidence type="ECO:0000313" key="17">
    <source>
        <dbReference type="Proteomes" id="UP000198287"/>
    </source>
</evidence>
<evidence type="ECO:0000256" key="2">
    <source>
        <dbReference type="ARBA" id="ARBA00004496"/>
    </source>
</evidence>
<dbReference type="FunFam" id="3.40.50.150:FF:000031">
    <property type="entry name" value="Putative Histone-arginine methyltransferase CARM1"/>
    <property type="match status" value="1"/>
</dbReference>
<evidence type="ECO:0000256" key="9">
    <source>
        <dbReference type="ARBA" id="ARBA00022853"/>
    </source>
</evidence>
<proteinExistence type="predicted"/>
<organism evidence="16 17">
    <name type="scientific">Folsomia candida</name>
    <name type="common">Springtail</name>
    <dbReference type="NCBI Taxonomy" id="158441"/>
    <lineage>
        <taxon>Eukaryota</taxon>
        <taxon>Metazoa</taxon>
        <taxon>Ecdysozoa</taxon>
        <taxon>Arthropoda</taxon>
        <taxon>Hexapoda</taxon>
        <taxon>Collembola</taxon>
        <taxon>Entomobryomorpha</taxon>
        <taxon>Isotomoidea</taxon>
        <taxon>Isotomidae</taxon>
        <taxon>Proisotominae</taxon>
        <taxon>Folsomia</taxon>
    </lineage>
</organism>
<dbReference type="PANTHER" id="PTHR11006">
    <property type="entry name" value="PROTEIN ARGININE N-METHYLTRANSFERASE"/>
    <property type="match status" value="1"/>
</dbReference>
<keyword evidence="10" id="KW-0805">Transcription regulation</keyword>
<dbReference type="CDD" id="cd02440">
    <property type="entry name" value="AdoMet_MTases"/>
    <property type="match status" value="1"/>
</dbReference>
<evidence type="ECO:0000256" key="1">
    <source>
        <dbReference type="ARBA" id="ARBA00004123"/>
    </source>
</evidence>
<dbReference type="GO" id="GO:0035241">
    <property type="term" value="F:protein-arginine omega-N monomethyltransferase activity"/>
    <property type="evidence" value="ECO:0007669"/>
    <property type="project" value="UniProtKB-ARBA"/>
</dbReference>
<dbReference type="InterPro" id="IPR055135">
    <property type="entry name" value="PRMT_dom"/>
</dbReference>
<dbReference type="Gene3D" id="3.40.50.150">
    <property type="entry name" value="Vaccinia Virus protein VP39"/>
    <property type="match status" value="1"/>
</dbReference>
<dbReference type="AlphaFoldDB" id="A0A226DYX2"/>
<dbReference type="OMA" id="ASNMAHH"/>
<keyword evidence="4" id="KW-0488">Methylation</keyword>
<dbReference type="Gene3D" id="2.70.160.11">
    <property type="entry name" value="Hnrnp arginine n-methyltransferase1"/>
    <property type="match status" value="1"/>
</dbReference>
<accession>A0A226DYX2</accession>
<keyword evidence="6 14" id="KW-0489">Methyltransferase</keyword>
<evidence type="ECO:0000256" key="8">
    <source>
        <dbReference type="ARBA" id="ARBA00022691"/>
    </source>
</evidence>
<dbReference type="GO" id="GO:0032259">
    <property type="term" value="P:methylation"/>
    <property type="evidence" value="ECO:0007669"/>
    <property type="project" value="UniProtKB-KW"/>
</dbReference>
<dbReference type="GO" id="GO:0005634">
    <property type="term" value="C:nucleus"/>
    <property type="evidence" value="ECO:0007669"/>
    <property type="project" value="UniProtKB-SubCell"/>
</dbReference>
<dbReference type="EC" id="2.1.1.319" evidence="3"/>
<dbReference type="InterPro" id="IPR029063">
    <property type="entry name" value="SAM-dependent_MTases_sf"/>
</dbReference>
<dbReference type="GO" id="GO:0070611">
    <property type="term" value="F:histone H3R2 methyltransferase activity"/>
    <property type="evidence" value="ECO:0007669"/>
    <property type="project" value="TreeGrafter"/>
</dbReference>
<dbReference type="Pfam" id="PF06325">
    <property type="entry name" value="PrmA"/>
    <property type="match status" value="1"/>
</dbReference>
<evidence type="ECO:0000256" key="14">
    <source>
        <dbReference type="PROSITE-ProRule" id="PRU01015"/>
    </source>
</evidence>
<dbReference type="GO" id="GO:0035242">
    <property type="term" value="F:protein-arginine omega-N asymmetric methyltransferase activity"/>
    <property type="evidence" value="ECO:0007669"/>
    <property type="project" value="UniProtKB-EC"/>
</dbReference>
<comment type="catalytic activity">
    <reaction evidence="13">
        <text>L-arginyl-[protein] + 2 S-adenosyl-L-methionine = N(omega),N(omega)-dimethyl-L-arginyl-[protein] + 2 S-adenosyl-L-homocysteine + 2 H(+)</text>
        <dbReference type="Rhea" id="RHEA:48096"/>
        <dbReference type="Rhea" id="RHEA-COMP:10532"/>
        <dbReference type="Rhea" id="RHEA-COMP:11991"/>
        <dbReference type="ChEBI" id="CHEBI:15378"/>
        <dbReference type="ChEBI" id="CHEBI:29965"/>
        <dbReference type="ChEBI" id="CHEBI:57856"/>
        <dbReference type="ChEBI" id="CHEBI:59789"/>
        <dbReference type="ChEBI" id="CHEBI:61897"/>
        <dbReference type="EC" id="2.1.1.319"/>
    </reaction>
</comment>
<evidence type="ECO:0000256" key="13">
    <source>
        <dbReference type="ARBA" id="ARBA00049086"/>
    </source>
</evidence>
<sequence length="567" mass="63313">MEVDKMYSSYEGVLAYTIHETGKHDPISTDSLNLRVVYDPQGLTVFLYKEDNGPTDPAAEDTSLRLFETVVERSSPPIKIGRTGFILPTETEAIFLKMPSEQDAATLHMQITKALKGNDSSLFAVRTEESSALQYFQFYGYLSQQQNMMQDYIRTATYQKAILSNIKDFQDKIILDVGAGSGILSFFAIQAGAKKVYAVEASSMAIHAETLAAANGLGSKLIVVPGKIEEIELPEKVDAIISEPMGYMLYNERMLETYLHAKKWLKPEGKMFPSRGDLHVTPFNDEALYMEQCTKANFWQQNCFHGVDLGSLRSAAMKEYFRQPVVDTFDIRICLAKTVKHTVDFMTASEFDLHQLSIPLEFDILEAGTVHGLAFWFDVAFEGSVTPVWLSTAPTEPLTHWYQVRCLVEKPFFVKQGQKLTGRVELISNKRQSYDVLMELDCEGEKISNTLDLKNPYFRYTGQPPQPPPGHHNTATAPSDKIWTMENGLVNGVQMNGLVDGMSTLVEMPQAVMLPGSMSHQMQANASVTHYTAVPLLGDFVTAGQPQSVLLSNSNVNILPPNINWSH</sequence>
<protein>
    <recommendedName>
        <fullName evidence="3">type I protein arginine methyltransferase</fullName>
        <ecNumber evidence="3">2.1.1.319</ecNumber>
    </recommendedName>
</protein>
<keyword evidence="9" id="KW-0156">Chromatin regulator</keyword>
<keyword evidence="17" id="KW-1185">Reference proteome</keyword>
<comment type="subcellular location">
    <subcellularLocation>
        <location evidence="2">Cytoplasm</location>
    </subcellularLocation>
    <subcellularLocation>
        <location evidence="1">Nucleus</location>
    </subcellularLocation>
</comment>
<keyword evidence="5" id="KW-0963">Cytoplasm</keyword>
<evidence type="ECO:0000256" key="7">
    <source>
        <dbReference type="ARBA" id="ARBA00022679"/>
    </source>
</evidence>
<name>A0A226DYX2_FOLCA</name>
<keyword evidence="12" id="KW-0539">Nucleus</keyword>
<dbReference type="PROSITE" id="PS51678">
    <property type="entry name" value="SAM_MT_PRMT"/>
    <property type="match status" value="1"/>
</dbReference>
<keyword evidence="11" id="KW-0804">Transcription</keyword>
<gene>
    <name evidence="16" type="ORF">Fcan01_14698</name>
</gene>
<evidence type="ECO:0000313" key="16">
    <source>
        <dbReference type="EMBL" id="OXA50483.1"/>
    </source>
</evidence>
<dbReference type="OrthoDB" id="7848332at2759"/>
<evidence type="ECO:0000256" key="4">
    <source>
        <dbReference type="ARBA" id="ARBA00022481"/>
    </source>
</evidence>